<dbReference type="InterPro" id="IPR043325">
    <property type="entry name" value="LTSS"/>
</dbReference>
<keyword evidence="3" id="KW-1003">Cell membrane</keyword>
<dbReference type="GO" id="GO:0008289">
    <property type="term" value="F:lipid binding"/>
    <property type="evidence" value="ECO:0007669"/>
    <property type="project" value="InterPro"/>
</dbReference>
<evidence type="ECO:0000256" key="10">
    <source>
        <dbReference type="SAM" id="SignalP"/>
    </source>
</evidence>
<accession>A0AAN7GZB4</accession>
<dbReference type="PRINTS" id="PR00382">
    <property type="entry name" value="LIPIDTRNSFER"/>
</dbReference>
<evidence type="ECO:0000259" key="11">
    <source>
        <dbReference type="SMART" id="SM00499"/>
    </source>
</evidence>
<feature type="chain" id="PRO_5042928278" description="Bifunctional inhibitor/plant lipid transfer protein/seed storage helical domain-containing protein" evidence="10">
    <location>
        <begin position="30"/>
        <end position="200"/>
    </location>
</feature>
<keyword evidence="4" id="KW-0472">Membrane</keyword>
<dbReference type="InterPro" id="IPR000528">
    <property type="entry name" value="Plant_nsLTP"/>
</dbReference>
<gene>
    <name evidence="12" type="ORF">SAY87_026306</name>
</gene>
<dbReference type="CDD" id="cd00010">
    <property type="entry name" value="AAI_LTSS"/>
    <property type="match status" value="1"/>
</dbReference>
<evidence type="ECO:0000313" key="13">
    <source>
        <dbReference type="Proteomes" id="UP001345219"/>
    </source>
</evidence>
<evidence type="ECO:0000256" key="7">
    <source>
        <dbReference type="ARBA" id="ARBA00023180"/>
    </source>
</evidence>
<feature type="domain" description="Bifunctional inhibitor/plant lipid transfer protein/seed storage helical" evidence="11">
    <location>
        <begin position="33"/>
        <end position="110"/>
    </location>
</feature>
<feature type="signal peptide" evidence="10">
    <location>
        <begin position="1"/>
        <end position="29"/>
    </location>
</feature>
<evidence type="ECO:0000256" key="3">
    <source>
        <dbReference type="ARBA" id="ARBA00022475"/>
    </source>
</evidence>
<feature type="region of interest" description="Disordered" evidence="9">
    <location>
        <begin position="111"/>
        <end position="171"/>
    </location>
</feature>
<feature type="compositionally biased region" description="Low complexity" evidence="9">
    <location>
        <begin position="153"/>
        <end position="170"/>
    </location>
</feature>
<dbReference type="GO" id="GO:0006869">
    <property type="term" value="P:lipid transport"/>
    <property type="evidence" value="ECO:0007669"/>
    <property type="project" value="InterPro"/>
</dbReference>
<keyword evidence="8" id="KW-0449">Lipoprotein</keyword>
<keyword evidence="13" id="KW-1185">Reference proteome</keyword>
<dbReference type="Proteomes" id="UP001345219">
    <property type="component" value="Chromosome 20"/>
</dbReference>
<dbReference type="InterPro" id="IPR016140">
    <property type="entry name" value="Bifunc_inhib/LTP/seed_store"/>
</dbReference>
<feature type="compositionally biased region" description="Low complexity" evidence="9">
    <location>
        <begin position="113"/>
        <end position="123"/>
    </location>
</feature>
<dbReference type="FunFam" id="1.10.110.10:FF:000001">
    <property type="entry name" value="Bifunctional inhibitor/lipid-transfer protein/seed storage 2S albumin superfamily protein"/>
    <property type="match status" value="1"/>
</dbReference>
<name>A0AAN7GZB4_9MYRT</name>
<evidence type="ECO:0000256" key="6">
    <source>
        <dbReference type="ARBA" id="ARBA00023157"/>
    </source>
</evidence>
<dbReference type="EMBL" id="JAXIOK010000020">
    <property type="protein sequence ID" value="KAK4747269.1"/>
    <property type="molecule type" value="Genomic_DNA"/>
</dbReference>
<keyword evidence="6" id="KW-1015">Disulfide bond</keyword>
<evidence type="ECO:0000256" key="9">
    <source>
        <dbReference type="SAM" id="MobiDB-lite"/>
    </source>
</evidence>
<dbReference type="InterPro" id="IPR036312">
    <property type="entry name" value="Bifun_inhib/LTP/seed_sf"/>
</dbReference>
<keyword evidence="5 10" id="KW-0732">Signal</keyword>
<evidence type="ECO:0000256" key="4">
    <source>
        <dbReference type="ARBA" id="ARBA00022622"/>
    </source>
</evidence>
<dbReference type="PANTHER" id="PTHR33044">
    <property type="entry name" value="BIFUNCTIONAL INHIBITOR/LIPID-TRANSFER PROTEIN/SEED STORAGE 2S ALBUMIN SUPERFAMILY PROTEIN-RELATED"/>
    <property type="match status" value="1"/>
</dbReference>
<dbReference type="Pfam" id="PF14368">
    <property type="entry name" value="LTP_2"/>
    <property type="match status" value="1"/>
</dbReference>
<dbReference type="SMART" id="SM00499">
    <property type="entry name" value="AAI"/>
    <property type="match status" value="1"/>
</dbReference>
<sequence>MAITRFNRVSPTLVLALGFVALLFHGTAAQSGCMTTLLGLSPCLNYVSGNTSTPSSTCCSRLSGVVQSQPQCLCLLLNGTASSYGYNINQTQALALPGACNVKTPSVSLCNGSPSSSPSSSPSNNTPADHTPATSATPTDHTPATSATPAVPSGTGSKTTPTTTAGGSTSDASMNQKLSLFSVAAVALLFARHFSAVFGF</sequence>
<dbReference type="GO" id="GO:0005886">
    <property type="term" value="C:plasma membrane"/>
    <property type="evidence" value="ECO:0007669"/>
    <property type="project" value="UniProtKB-SubCell"/>
</dbReference>
<evidence type="ECO:0000313" key="12">
    <source>
        <dbReference type="EMBL" id="KAK4747269.1"/>
    </source>
</evidence>
<keyword evidence="4" id="KW-0336">GPI-anchor</keyword>
<keyword evidence="7" id="KW-0325">Glycoprotein</keyword>
<dbReference type="Gene3D" id="1.10.110.10">
    <property type="entry name" value="Plant lipid-transfer and hydrophobic proteins"/>
    <property type="match status" value="1"/>
</dbReference>
<comment type="similarity">
    <text evidence="2">Belongs to the plant LTP family.</text>
</comment>
<feature type="compositionally biased region" description="Polar residues" evidence="9">
    <location>
        <begin position="124"/>
        <end position="148"/>
    </location>
</feature>
<dbReference type="SUPFAM" id="SSF47699">
    <property type="entry name" value="Bifunctional inhibitor/lipid-transfer protein/seed storage 2S albumin"/>
    <property type="match status" value="1"/>
</dbReference>
<dbReference type="GO" id="GO:0098552">
    <property type="term" value="C:side of membrane"/>
    <property type="evidence" value="ECO:0007669"/>
    <property type="project" value="UniProtKB-KW"/>
</dbReference>
<protein>
    <recommendedName>
        <fullName evidence="11">Bifunctional inhibitor/plant lipid transfer protein/seed storage helical domain-containing protein</fullName>
    </recommendedName>
</protein>
<evidence type="ECO:0000256" key="5">
    <source>
        <dbReference type="ARBA" id="ARBA00022729"/>
    </source>
</evidence>
<dbReference type="AlphaFoldDB" id="A0AAN7GZB4"/>
<evidence type="ECO:0000256" key="1">
    <source>
        <dbReference type="ARBA" id="ARBA00004609"/>
    </source>
</evidence>
<comment type="caution">
    <text evidence="12">The sequence shown here is derived from an EMBL/GenBank/DDBJ whole genome shotgun (WGS) entry which is preliminary data.</text>
</comment>
<evidence type="ECO:0000256" key="2">
    <source>
        <dbReference type="ARBA" id="ARBA00009748"/>
    </source>
</evidence>
<comment type="subcellular location">
    <subcellularLocation>
        <location evidence="1">Cell membrane</location>
        <topology evidence="1">Lipid-anchor</topology>
        <topology evidence="1">GPI-anchor</topology>
    </subcellularLocation>
</comment>
<evidence type="ECO:0000256" key="8">
    <source>
        <dbReference type="ARBA" id="ARBA00023288"/>
    </source>
</evidence>
<reference evidence="12 13" key="1">
    <citation type="journal article" date="2023" name="Hortic Res">
        <title>Pangenome of water caltrop reveals structural variations and asymmetric subgenome divergence after allopolyploidization.</title>
        <authorList>
            <person name="Zhang X."/>
            <person name="Chen Y."/>
            <person name="Wang L."/>
            <person name="Yuan Y."/>
            <person name="Fang M."/>
            <person name="Shi L."/>
            <person name="Lu R."/>
            <person name="Comes H.P."/>
            <person name="Ma Y."/>
            <person name="Chen Y."/>
            <person name="Huang G."/>
            <person name="Zhou Y."/>
            <person name="Zheng Z."/>
            <person name="Qiu Y."/>
        </authorList>
    </citation>
    <scope>NUCLEOTIDE SEQUENCE [LARGE SCALE GENOMIC DNA]</scope>
    <source>
        <tissue evidence="12">Roots</tissue>
    </source>
</reference>
<proteinExistence type="inferred from homology"/>
<organism evidence="12 13">
    <name type="scientific">Trapa incisa</name>
    <dbReference type="NCBI Taxonomy" id="236973"/>
    <lineage>
        <taxon>Eukaryota</taxon>
        <taxon>Viridiplantae</taxon>
        <taxon>Streptophyta</taxon>
        <taxon>Embryophyta</taxon>
        <taxon>Tracheophyta</taxon>
        <taxon>Spermatophyta</taxon>
        <taxon>Magnoliopsida</taxon>
        <taxon>eudicotyledons</taxon>
        <taxon>Gunneridae</taxon>
        <taxon>Pentapetalae</taxon>
        <taxon>rosids</taxon>
        <taxon>malvids</taxon>
        <taxon>Myrtales</taxon>
        <taxon>Lythraceae</taxon>
        <taxon>Trapa</taxon>
    </lineage>
</organism>